<proteinExistence type="predicted"/>
<organism evidence="2 3">
    <name type="scientific">Saccharopolyspora cebuensis</name>
    <dbReference type="NCBI Taxonomy" id="418759"/>
    <lineage>
        <taxon>Bacteria</taxon>
        <taxon>Bacillati</taxon>
        <taxon>Actinomycetota</taxon>
        <taxon>Actinomycetes</taxon>
        <taxon>Pseudonocardiales</taxon>
        <taxon>Pseudonocardiaceae</taxon>
        <taxon>Saccharopolyspora</taxon>
    </lineage>
</organism>
<keyword evidence="3" id="KW-1185">Reference proteome</keyword>
<evidence type="ECO:0000313" key="3">
    <source>
        <dbReference type="Proteomes" id="UP001564626"/>
    </source>
</evidence>
<feature type="region of interest" description="Disordered" evidence="1">
    <location>
        <begin position="1"/>
        <end position="24"/>
    </location>
</feature>
<evidence type="ECO:0000313" key="2">
    <source>
        <dbReference type="EMBL" id="MEY8041260.1"/>
    </source>
</evidence>
<evidence type="ECO:0000256" key="1">
    <source>
        <dbReference type="SAM" id="MobiDB-lite"/>
    </source>
</evidence>
<gene>
    <name evidence="2" type="ORF">AB8O55_17795</name>
</gene>
<comment type="caution">
    <text evidence="2">The sequence shown here is derived from an EMBL/GenBank/DDBJ whole genome shotgun (WGS) entry which is preliminary data.</text>
</comment>
<dbReference type="Proteomes" id="UP001564626">
    <property type="component" value="Unassembled WGS sequence"/>
</dbReference>
<protein>
    <recommendedName>
        <fullName evidence="4">DUF397 domain-containing protein</fullName>
    </recommendedName>
</protein>
<dbReference type="RefSeq" id="WP_345366993.1">
    <property type="nucleotide sequence ID" value="NZ_BAABII010000017.1"/>
</dbReference>
<dbReference type="EMBL" id="JBGEHV010000033">
    <property type="protein sequence ID" value="MEY8041260.1"/>
    <property type="molecule type" value="Genomic_DNA"/>
</dbReference>
<sequence>MADQRATPGGGWPTGARGAGRGAAGYFTTTGPQWSAFLGDFEAGRYDG</sequence>
<feature type="compositionally biased region" description="Gly residues" evidence="1">
    <location>
        <begin position="8"/>
        <end position="23"/>
    </location>
</feature>
<evidence type="ECO:0008006" key="4">
    <source>
        <dbReference type="Google" id="ProtNLM"/>
    </source>
</evidence>
<name>A0ABV4CJJ4_9PSEU</name>
<reference evidence="2 3" key="1">
    <citation type="submission" date="2024-08" db="EMBL/GenBank/DDBJ databases">
        <title>Genome mining of Saccharopolyspora cebuensis PGLac3 from Nigerian medicinal plant.</title>
        <authorList>
            <person name="Ezeobiora C.E."/>
            <person name="Igbokwe N.H."/>
            <person name="Amin D.H."/>
            <person name="Mendie U.E."/>
        </authorList>
    </citation>
    <scope>NUCLEOTIDE SEQUENCE [LARGE SCALE GENOMIC DNA]</scope>
    <source>
        <strain evidence="2 3">PGLac3</strain>
    </source>
</reference>
<accession>A0ABV4CJJ4</accession>